<reference evidence="2" key="1">
    <citation type="submission" date="2019-08" db="EMBL/GenBank/DDBJ databases">
        <authorList>
            <person name="Kucharzyk K."/>
            <person name="Murdoch R.W."/>
            <person name="Higgins S."/>
            <person name="Loffler F."/>
        </authorList>
    </citation>
    <scope>NUCLEOTIDE SEQUENCE</scope>
</reference>
<protein>
    <submittedName>
        <fullName evidence="2">Uncharacterized protein</fullName>
    </submittedName>
</protein>
<evidence type="ECO:0000313" key="2">
    <source>
        <dbReference type="EMBL" id="MPN55562.1"/>
    </source>
</evidence>
<dbReference type="AlphaFoldDB" id="A0A645IXI5"/>
<sequence>MKGKYLHAKEWGKPESQSIDLMSRPLDKLPETAMKGKPAESNTKAANKEKTAKGEIAGAIIKN</sequence>
<proteinExistence type="predicted"/>
<name>A0A645IXI5_9ZZZZ</name>
<evidence type="ECO:0000256" key="1">
    <source>
        <dbReference type="SAM" id="MobiDB-lite"/>
    </source>
</evidence>
<feature type="region of interest" description="Disordered" evidence="1">
    <location>
        <begin position="1"/>
        <end position="63"/>
    </location>
</feature>
<gene>
    <name evidence="2" type="ORF">SDC9_203246</name>
</gene>
<organism evidence="2">
    <name type="scientific">bioreactor metagenome</name>
    <dbReference type="NCBI Taxonomy" id="1076179"/>
    <lineage>
        <taxon>unclassified sequences</taxon>
        <taxon>metagenomes</taxon>
        <taxon>ecological metagenomes</taxon>
    </lineage>
</organism>
<dbReference type="EMBL" id="VSSQ01124981">
    <property type="protein sequence ID" value="MPN55562.1"/>
    <property type="molecule type" value="Genomic_DNA"/>
</dbReference>
<comment type="caution">
    <text evidence="2">The sequence shown here is derived from an EMBL/GenBank/DDBJ whole genome shotgun (WGS) entry which is preliminary data.</text>
</comment>
<accession>A0A645IXI5</accession>